<feature type="compositionally biased region" description="Pro residues" evidence="4">
    <location>
        <begin position="753"/>
        <end position="762"/>
    </location>
</feature>
<name>A0A8S1CKQ4_9INSE</name>
<comment type="subcellular location">
    <subcellularLocation>
        <location evidence="1">Cell projection</location>
    </subcellularLocation>
</comment>
<dbReference type="Gene3D" id="2.30.42.10">
    <property type="match status" value="2"/>
</dbReference>
<feature type="region of interest" description="Disordered" evidence="4">
    <location>
        <begin position="698"/>
        <end position="783"/>
    </location>
</feature>
<comment type="caution">
    <text evidence="6">The sequence shown here is derived from an EMBL/GenBank/DDBJ whole genome shotgun (WGS) entry which is preliminary data.</text>
</comment>
<feature type="region of interest" description="Disordered" evidence="4">
    <location>
        <begin position="412"/>
        <end position="458"/>
    </location>
</feature>
<dbReference type="Pfam" id="PF00595">
    <property type="entry name" value="PDZ"/>
    <property type="match status" value="2"/>
</dbReference>
<accession>A0A8S1CKQ4</accession>
<evidence type="ECO:0000313" key="6">
    <source>
        <dbReference type="EMBL" id="CAB3370024.1"/>
    </source>
</evidence>
<organism evidence="6 7">
    <name type="scientific">Cloeon dipterum</name>
    <dbReference type="NCBI Taxonomy" id="197152"/>
    <lineage>
        <taxon>Eukaryota</taxon>
        <taxon>Metazoa</taxon>
        <taxon>Ecdysozoa</taxon>
        <taxon>Arthropoda</taxon>
        <taxon>Hexapoda</taxon>
        <taxon>Insecta</taxon>
        <taxon>Pterygota</taxon>
        <taxon>Palaeoptera</taxon>
        <taxon>Ephemeroptera</taxon>
        <taxon>Pisciforma</taxon>
        <taxon>Baetidae</taxon>
        <taxon>Cloeon</taxon>
    </lineage>
</organism>
<dbReference type="SMART" id="SM00228">
    <property type="entry name" value="PDZ"/>
    <property type="match status" value="2"/>
</dbReference>
<dbReference type="GO" id="GO:0002142">
    <property type="term" value="C:stereocilia ankle link complex"/>
    <property type="evidence" value="ECO:0007669"/>
    <property type="project" value="TreeGrafter"/>
</dbReference>
<dbReference type="InterPro" id="IPR001478">
    <property type="entry name" value="PDZ"/>
</dbReference>
<dbReference type="PROSITE" id="PS50106">
    <property type="entry name" value="PDZ"/>
    <property type="match status" value="2"/>
</dbReference>
<evidence type="ECO:0000259" key="5">
    <source>
        <dbReference type="PROSITE" id="PS50106"/>
    </source>
</evidence>
<keyword evidence="2" id="KW-0677">Repeat</keyword>
<dbReference type="SUPFAM" id="SSF50156">
    <property type="entry name" value="PDZ domain-like"/>
    <property type="match status" value="2"/>
</dbReference>
<feature type="compositionally biased region" description="Low complexity" evidence="4">
    <location>
        <begin position="412"/>
        <end position="421"/>
    </location>
</feature>
<evidence type="ECO:0000256" key="1">
    <source>
        <dbReference type="ARBA" id="ARBA00004316"/>
    </source>
</evidence>
<dbReference type="EMBL" id="CADEPI010000049">
    <property type="protein sequence ID" value="CAB3370024.1"/>
    <property type="molecule type" value="Genomic_DNA"/>
</dbReference>
<dbReference type="GO" id="GO:0005886">
    <property type="term" value="C:plasma membrane"/>
    <property type="evidence" value="ECO:0007669"/>
    <property type="project" value="TreeGrafter"/>
</dbReference>
<keyword evidence="3" id="KW-0966">Cell projection</keyword>
<protein>
    <recommendedName>
        <fullName evidence="5">PDZ domain-containing protein</fullName>
    </recommendedName>
</protein>
<feature type="compositionally biased region" description="Basic and acidic residues" evidence="4">
    <location>
        <begin position="515"/>
        <end position="524"/>
    </location>
</feature>
<evidence type="ECO:0000256" key="2">
    <source>
        <dbReference type="ARBA" id="ARBA00022737"/>
    </source>
</evidence>
<evidence type="ECO:0000256" key="4">
    <source>
        <dbReference type="SAM" id="MobiDB-lite"/>
    </source>
</evidence>
<feature type="region of interest" description="Disordered" evidence="4">
    <location>
        <begin position="515"/>
        <end position="536"/>
    </location>
</feature>
<feature type="domain" description="PDZ" evidence="5">
    <location>
        <begin position="323"/>
        <end position="392"/>
    </location>
</feature>
<dbReference type="OrthoDB" id="6021951at2759"/>
<keyword evidence="7" id="KW-1185">Reference proteome</keyword>
<dbReference type="InterPro" id="IPR051844">
    <property type="entry name" value="USH2_Complex_Protein"/>
</dbReference>
<dbReference type="AlphaFoldDB" id="A0A8S1CKQ4"/>
<dbReference type="PANTHER" id="PTHR23116:SF36">
    <property type="entry name" value="HARMONIN"/>
    <property type="match status" value="1"/>
</dbReference>
<proteinExistence type="predicted"/>
<gene>
    <name evidence="6" type="ORF">CLODIP_2_CD14697</name>
</gene>
<dbReference type="Proteomes" id="UP000494165">
    <property type="component" value="Unassembled WGS sequence"/>
</dbReference>
<feature type="region of interest" description="Disordered" evidence="4">
    <location>
        <begin position="579"/>
        <end position="604"/>
    </location>
</feature>
<feature type="compositionally biased region" description="Basic and acidic residues" evidence="4">
    <location>
        <begin position="444"/>
        <end position="456"/>
    </location>
</feature>
<sequence length="988" mass="109991">MVSTPLSAGAAEHLEHTAMQILQFKILTLIDNKEEIDKFNNTIETYLKDGKIIPLVQGLKRVIKIPARLQLFDDVRIQTLLDRSRREEMKSAKKMWSSTIIRRIVPLRQQMEYNLIVPYTSNRTRNVELKRRAPSYDFGFSIRGGREHGTGFFVSHVEPNSEAFFQGLKVGDQFVRINGFSVEFAIHREVLQLIKSSTHLYLRVRSVGMIPVKDGQHYHDMTEEELTLLLRYNRPERVSLPANIGSSRRSGIVTAREVPPNLGKAGRSVSLSSVIKKQDPLSWQVVEGLRSTSPTYPSGRVLTRAQSESNVLDRHLEETNDIKLYLDLSQHNSLGVSICRGNKNRTGIFIQSIREHSLAAEAGFLPGDQIIECNGTNFEFIDFNDAVKILKEGKNLDLVIRRGLGTEFFGESSGYNSSSSSVNGDHHADGGKRLSLITEDPEDGERSRSNSRRGPDETLAVVMEHPADTVDSKLQEKLVKVLVHQEEEEARMNPLAQSSSGSSLSSFSSAVSLEAKRRAERREDDDNISVASQDKRRQHEIAITALPAERRQKHAQLMQEFQQVHSKMFSSTVSSHKDFTSHKRASRQSFYSAGNTPVDGDMPQRHESAVAAGKPLVTVRAYEDRVASARKVSERNASIAALITRQEMHSDARKSSEVVEMPSLDTLTLSPNPNQIKPPAVYFGGKPGKSTPGVVTITEYPTDRRPNPNKFEFLGQTNGHNGIHHHDDQQSALSSELNSTLSRSNLRQLSEPMPTPPPPPLSPHLQDNHHEAPARAQSPESIRIDMNGDASSELRRARSKLSAINALARARSPPPVIARKPIAIPYSELVNQSNQVAFDLPIGTQTGHAFEQSPRFDRSPSPEAAKQPLVHKPPSPPAHKQPDQVTVNGGNRTAMIMDALSNRVTIKFPNGNNANSAGTRGLDSLLATEPPGHGILKNNDANTELQQKHKALIQQKSITFGEITTMMTWFISPNFKYSVTSWKKDRHD</sequence>
<dbReference type="InterPro" id="IPR036034">
    <property type="entry name" value="PDZ_sf"/>
</dbReference>
<evidence type="ECO:0000256" key="3">
    <source>
        <dbReference type="ARBA" id="ARBA00023273"/>
    </source>
</evidence>
<dbReference type="GO" id="GO:0032426">
    <property type="term" value="C:stereocilium tip"/>
    <property type="evidence" value="ECO:0007669"/>
    <property type="project" value="TreeGrafter"/>
</dbReference>
<feature type="compositionally biased region" description="Polar residues" evidence="4">
    <location>
        <begin position="730"/>
        <end position="748"/>
    </location>
</feature>
<dbReference type="PANTHER" id="PTHR23116">
    <property type="entry name" value="PDZ DOMAIN CONTAINING WHIRLIN AND HARMONIN-RELATED"/>
    <property type="match status" value="1"/>
</dbReference>
<feature type="region of interest" description="Disordered" evidence="4">
    <location>
        <begin position="847"/>
        <end position="888"/>
    </location>
</feature>
<dbReference type="GO" id="GO:0005929">
    <property type="term" value="C:cilium"/>
    <property type="evidence" value="ECO:0007669"/>
    <property type="project" value="TreeGrafter"/>
</dbReference>
<reference evidence="6 7" key="1">
    <citation type="submission" date="2020-04" db="EMBL/GenBank/DDBJ databases">
        <authorList>
            <person name="Alioto T."/>
            <person name="Alioto T."/>
            <person name="Gomez Garrido J."/>
        </authorList>
    </citation>
    <scope>NUCLEOTIDE SEQUENCE [LARGE SCALE GENOMIC DNA]</scope>
</reference>
<feature type="domain" description="PDZ" evidence="5">
    <location>
        <begin position="126"/>
        <end position="197"/>
    </location>
</feature>
<evidence type="ECO:0000313" key="7">
    <source>
        <dbReference type="Proteomes" id="UP000494165"/>
    </source>
</evidence>